<evidence type="ECO:0000256" key="1">
    <source>
        <dbReference type="SAM" id="SignalP"/>
    </source>
</evidence>
<dbReference type="Proteomes" id="UP001596052">
    <property type="component" value="Unassembled WGS sequence"/>
</dbReference>
<evidence type="ECO:0000313" key="2">
    <source>
        <dbReference type="EMBL" id="MFC5454752.1"/>
    </source>
</evidence>
<dbReference type="RefSeq" id="WP_377165150.1">
    <property type="nucleotide sequence ID" value="NZ_JBHSMQ010000002.1"/>
</dbReference>
<accession>A0ABW0KP57</accession>
<keyword evidence="1" id="KW-0732">Signal</keyword>
<dbReference type="PROSITE" id="PS51257">
    <property type="entry name" value="PROKAR_LIPOPROTEIN"/>
    <property type="match status" value="1"/>
</dbReference>
<evidence type="ECO:0000313" key="3">
    <source>
        <dbReference type="Proteomes" id="UP001596052"/>
    </source>
</evidence>
<keyword evidence="3" id="KW-1185">Reference proteome</keyword>
<protein>
    <submittedName>
        <fullName evidence="2">Uncharacterized protein</fullName>
    </submittedName>
</protein>
<name>A0ABW0KP57_9BACT</name>
<feature type="chain" id="PRO_5045338361" evidence="1">
    <location>
        <begin position="26"/>
        <end position="151"/>
    </location>
</feature>
<reference evidence="3" key="1">
    <citation type="journal article" date="2019" name="Int. J. Syst. Evol. Microbiol.">
        <title>The Global Catalogue of Microorganisms (GCM) 10K type strain sequencing project: providing services to taxonomists for standard genome sequencing and annotation.</title>
        <authorList>
            <consortium name="The Broad Institute Genomics Platform"/>
            <consortium name="The Broad Institute Genome Sequencing Center for Infectious Disease"/>
            <person name="Wu L."/>
            <person name="Ma J."/>
        </authorList>
    </citation>
    <scope>NUCLEOTIDE SEQUENCE [LARGE SCALE GENOMIC DNA]</scope>
    <source>
        <strain evidence="3">CGMCC 4.1469</strain>
    </source>
</reference>
<proteinExistence type="predicted"/>
<organism evidence="2 3">
    <name type="scientific">Prosthecobacter fluviatilis</name>
    <dbReference type="NCBI Taxonomy" id="445931"/>
    <lineage>
        <taxon>Bacteria</taxon>
        <taxon>Pseudomonadati</taxon>
        <taxon>Verrucomicrobiota</taxon>
        <taxon>Verrucomicrobiia</taxon>
        <taxon>Verrucomicrobiales</taxon>
        <taxon>Verrucomicrobiaceae</taxon>
        <taxon>Prosthecobacter</taxon>
    </lineage>
</organism>
<dbReference type="EMBL" id="JBHSMQ010000002">
    <property type="protein sequence ID" value="MFC5454752.1"/>
    <property type="molecule type" value="Genomic_DNA"/>
</dbReference>
<feature type="signal peptide" evidence="1">
    <location>
        <begin position="1"/>
        <end position="25"/>
    </location>
</feature>
<gene>
    <name evidence="2" type="ORF">ACFQDI_07815</name>
</gene>
<sequence length="151" mass="16356">MKKLLLPALAACFCIVFLVSCGANANAIPGPPFAYDDFGTESMAGHMIGPKGKDTQVIARFGSTHSAPPAEGPDIRYVSVGQAMFYLRHSVRKLPKTSENAALRQRLAATYSRLYREYSTKRNSFLASPSATYGRGGMNRALIMPPMPPSI</sequence>
<comment type="caution">
    <text evidence="2">The sequence shown here is derived from an EMBL/GenBank/DDBJ whole genome shotgun (WGS) entry which is preliminary data.</text>
</comment>